<dbReference type="STRING" id="224013.ACX27_20995"/>
<evidence type="ECO:0000313" key="2">
    <source>
        <dbReference type="Proteomes" id="UP000062645"/>
    </source>
</evidence>
<proteinExistence type="predicted"/>
<dbReference type="EMBL" id="CP012036">
    <property type="protein sequence ID" value="ALF54747.1"/>
    <property type="molecule type" value="Genomic_DNA"/>
</dbReference>
<organism evidence="1 2">
    <name type="scientific">Nostoc piscinale CENA21</name>
    <dbReference type="NCBI Taxonomy" id="224013"/>
    <lineage>
        <taxon>Bacteria</taxon>
        <taxon>Bacillati</taxon>
        <taxon>Cyanobacteriota</taxon>
        <taxon>Cyanophyceae</taxon>
        <taxon>Nostocales</taxon>
        <taxon>Nostocaceae</taxon>
        <taxon>Nostoc</taxon>
    </lineage>
</organism>
<dbReference type="RefSeq" id="WP_062295295.1">
    <property type="nucleotide sequence ID" value="NZ_CP012036.1"/>
</dbReference>
<reference evidence="2" key="1">
    <citation type="submission" date="2015-07" db="EMBL/GenBank/DDBJ databases">
        <title>Genome Of Nitrogen-Fixing Cyanobacterium Nostoc piscinale CENA21 From Solimoes/Amazon River Floodplain Sediments And Comparative Genomics To Uncover Biosynthetic Natural Products Potential.</title>
        <authorList>
            <person name="Leao T.F."/>
            <person name="Leao P.N."/>
            <person name="Guimaraes P.I."/>
            <person name="de Melo A.G.C."/>
            <person name="Ramos R.T.J."/>
            <person name="Silva A."/>
            <person name="Fiore M.F."/>
            <person name="Schneider M.P.C."/>
        </authorList>
    </citation>
    <scope>NUCLEOTIDE SEQUENCE [LARGE SCALE GENOMIC DNA]</scope>
    <source>
        <strain evidence="2">CENA21</strain>
    </source>
</reference>
<dbReference type="OrthoDB" id="515811at2"/>
<accession>A0A0M3V637</accession>
<protein>
    <submittedName>
        <fullName evidence="1">Uncharacterized protein</fullName>
    </submittedName>
</protein>
<reference evidence="1 2" key="2">
    <citation type="journal article" date="2016" name="Genome Announc.">
        <title>Draft Genome Sequence of the N2-Fixing Cyanobacterium Nostoc piscinale CENA21, Isolated from the Brazilian Amazon Floodplain.</title>
        <authorList>
            <person name="Leao T."/>
            <person name="Guimaraes P.I."/>
            <person name="de Melo A.G."/>
            <person name="Ramos R.T."/>
            <person name="Leao P.N."/>
            <person name="Silva A."/>
            <person name="Fiore M.F."/>
            <person name="Schneider M.P."/>
        </authorList>
    </citation>
    <scope>NUCLEOTIDE SEQUENCE [LARGE SCALE GENOMIC DNA]</scope>
    <source>
        <strain evidence="1 2">CENA21</strain>
    </source>
</reference>
<dbReference type="Proteomes" id="UP000062645">
    <property type="component" value="Chromosome"/>
</dbReference>
<sequence>MRTVVNLTRESLVSEIKSVLDTYAYYPYQETFAIPELRQELIDFVISRIPCFYNEEFDREFPLQNIIKDVPIEQKFPRSPLEQKLHLQNLIHQGIFAIMQDKSAWINNHLCSTVEPGCEPSQWFG</sequence>
<dbReference type="AlphaFoldDB" id="A0A0M3V637"/>
<gene>
    <name evidence="1" type="ORF">ACX27_20995</name>
</gene>
<name>A0A0M3V637_9NOSO</name>
<dbReference type="PATRIC" id="fig|224013.5.peg.5032"/>
<evidence type="ECO:0000313" key="1">
    <source>
        <dbReference type="EMBL" id="ALF54747.1"/>
    </source>
</evidence>
<dbReference type="KEGG" id="npz:ACX27_20995"/>
<keyword evidence="2" id="KW-1185">Reference proteome</keyword>